<sequence>MLTQTLTRPFTALDRFGSWGADLPLRLFLAWEFFESGLEKFNGANWFADLQGNFPFPFNLLPAGLNWQLSMWAELICPLLLVLGLGTRLASLVLMVVTVVAIAAVHWPAEWSSLAELARGYSISDQGYGNYKLPLIYLVALLPLLLKGAGRLSVDHWLKQR</sequence>
<dbReference type="EMBL" id="CP077076">
    <property type="protein sequence ID" value="QXH49334.1"/>
    <property type="molecule type" value="Genomic_DNA"/>
</dbReference>
<gene>
    <name evidence="8" type="ORF">KSS94_15375</name>
</gene>
<keyword evidence="4 7" id="KW-0812">Transmembrane</keyword>
<keyword evidence="9" id="KW-1185">Reference proteome</keyword>
<protein>
    <submittedName>
        <fullName evidence="8">DoxX family protein</fullName>
    </submittedName>
</protein>
<dbReference type="InterPro" id="IPR051907">
    <property type="entry name" value="DoxX-like_oxidoreductase"/>
</dbReference>
<feature type="transmembrane region" description="Helical" evidence="7">
    <location>
        <begin position="92"/>
        <end position="109"/>
    </location>
</feature>
<dbReference type="Proteomes" id="UP001046350">
    <property type="component" value="Chromosome"/>
</dbReference>
<dbReference type="InterPro" id="IPR032808">
    <property type="entry name" value="DoxX"/>
</dbReference>
<reference evidence="8" key="1">
    <citation type="journal article" date="2021" name="Microorganisms">
        <title>The Ever-Expanding Pseudomonas Genus: Description of 43 New Species and Partition of the Pseudomonas putida Group.</title>
        <authorList>
            <person name="Girard L."/>
            <person name="Lood C."/>
            <person name="Hofte M."/>
            <person name="Vandamme P."/>
            <person name="Rokni-Zadeh H."/>
            <person name="van Noort V."/>
            <person name="Lavigne R."/>
            <person name="De Mot R."/>
        </authorList>
    </citation>
    <scope>NUCLEOTIDE SEQUENCE</scope>
    <source>
        <strain evidence="8">COW40</strain>
    </source>
</reference>
<evidence type="ECO:0000256" key="4">
    <source>
        <dbReference type="ARBA" id="ARBA00022692"/>
    </source>
</evidence>
<organism evidence="8 9">
    <name type="scientific">Pseudomonas fakonensis</name>
    <dbReference type="NCBI Taxonomy" id="2842355"/>
    <lineage>
        <taxon>Bacteria</taxon>
        <taxon>Pseudomonadati</taxon>
        <taxon>Pseudomonadota</taxon>
        <taxon>Gammaproteobacteria</taxon>
        <taxon>Pseudomonadales</taxon>
        <taxon>Pseudomonadaceae</taxon>
        <taxon>Pseudomonas</taxon>
    </lineage>
</organism>
<comment type="similarity">
    <text evidence="2">Belongs to the DoxX family.</text>
</comment>
<evidence type="ECO:0000313" key="9">
    <source>
        <dbReference type="Proteomes" id="UP001046350"/>
    </source>
</evidence>
<dbReference type="Pfam" id="PF07681">
    <property type="entry name" value="DoxX"/>
    <property type="match status" value="1"/>
</dbReference>
<evidence type="ECO:0000256" key="3">
    <source>
        <dbReference type="ARBA" id="ARBA00022475"/>
    </source>
</evidence>
<feature type="transmembrane region" description="Helical" evidence="7">
    <location>
        <begin position="65"/>
        <end position="85"/>
    </location>
</feature>
<evidence type="ECO:0000256" key="2">
    <source>
        <dbReference type="ARBA" id="ARBA00006679"/>
    </source>
</evidence>
<feature type="transmembrane region" description="Helical" evidence="7">
    <location>
        <begin position="135"/>
        <end position="154"/>
    </location>
</feature>
<keyword evidence="3" id="KW-1003">Cell membrane</keyword>
<accession>A0ABX8N002</accession>
<keyword evidence="6 7" id="KW-0472">Membrane</keyword>
<dbReference type="RefSeq" id="WP_217838956.1">
    <property type="nucleotide sequence ID" value="NZ_CP077076.1"/>
</dbReference>
<evidence type="ECO:0000256" key="6">
    <source>
        <dbReference type="ARBA" id="ARBA00023136"/>
    </source>
</evidence>
<evidence type="ECO:0000256" key="7">
    <source>
        <dbReference type="SAM" id="Phobius"/>
    </source>
</evidence>
<comment type="subcellular location">
    <subcellularLocation>
        <location evidence="1">Cell membrane</location>
        <topology evidence="1">Multi-pass membrane protein</topology>
    </subcellularLocation>
</comment>
<dbReference type="PANTHER" id="PTHR33452:SF7">
    <property type="entry name" value="DOXX FAMILY PROTEIN"/>
    <property type="match status" value="1"/>
</dbReference>
<proteinExistence type="inferred from homology"/>
<evidence type="ECO:0000256" key="5">
    <source>
        <dbReference type="ARBA" id="ARBA00022989"/>
    </source>
</evidence>
<name>A0ABX8N002_9PSED</name>
<evidence type="ECO:0000256" key="1">
    <source>
        <dbReference type="ARBA" id="ARBA00004651"/>
    </source>
</evidence>
<evidence type="ECO:0000313" key="8">
    <source>
        <dbReference type="EMBL" id="QXH49334.1"/>
    </source>
</evidence>
<keyword evidence="5 7" id="KW-1133">Transmembrane helix</keyword>
<dbReference type="PANTHER" id="PTHR33452">
    <property type="entry name" value="OXIDOREDUCTASE CATD-RELATED"/>
    <property type="match status" value="1"/>
</dbReference>